<dbReference type="OrthoDB" id="422042at2759"/>
<sequence length="725" mass="81030">MRKAKLGKAVETVKRLLHAERVPQFAGDVHHQYEDKYLLVERATCLAAASQLSCLGALGLTAEHLQTMRRWAAEGSSVSLRFKSKESCTFTREETREEENPRKHVEETTVGGVLRSTITSKVVTKITEYFWKFEATYALEAFCGVGADAASRVVLASHTGVAELKTTTKAPAPYPEARVPAINQEVNITWLVKCLVSNDQVAPEFRINRTGPDCKTPRRNLETNLAMDHFNSFAYWTQYVADYFHHLRTVQPRKPDDSVFSPESIFVPVLPLMFDAWNKSCLLAVLQSSEPAQGPVLSIGDGNRFLAEELRCLEEHRSNADLAFPGDDGLIRAVEVHAVAILLHSRDVCETWKRTVDYVEGMLRQQLVAAIGKEIGPAEFAAYMQFHYRKLFLDCYRPKQFCFSVRRSENHSPEGTVSIDEEAVGLIDGGSIRSPVVTISQCSTKPVTMSFDLNASTTVNFSGNVHLHGWLSHSFSGQSGSKLFLTSRARQFSSMVVLVGRVTSATTFDPTYAAIVQNKDELTIPLELSVIPTPKEFKDAIASLSPEQQAFAKAFRAMQLESTLFGVAVVQIKPQLEKLLNLAEDSLTKEIKLTQDLLNLFLTYQIPSDLLSYDDSPAPGTFAPPARPAERVAAVRGHVKAMFDMIDEEKRREIEERRREEEYFRQGLDASIPLPFLSLSGYWQPSLLRCACALVFTKGFTKGMAISGPHLQLRAEREEAPRIVW</sequence>
<keyword evidence="2" id="KW-1185">Reference proteome</keyword>
<dbReference type="AlphaFoldDB" id="A0A812TZ62"/>
<organism evidence="1 2">
    <name type="scientific">Symbiodinium natans</name>
    <dbReference type="NCBI Taxonomy" id="878477"/>
    <lineage>
        <taxon>Eukaryota</taxon>
        <taxon>Sar</taxon>
        <taxon>Alveolata</taxon>
        <taxon>Dinophyceae</taxon>
        <taxon>Suessiales</taxon>
        <taxon>Symbiodiniaceae</taxon>
        <taxon>Symbiodinium</taxon>
    </lineage>
</organism>
<gene>
    <name evidence="1" type="primary">sas6</name>
    <name evidence="1" type="ORF">SNAT2548_LOCUS31253</name>
</gene>
<comment type="caution">
    <text evidence="1">The sequence shown here is derived from an EMBL/GenBank/DDBJ whole genome shotgun (WGS) entry which is preliminary data.</text>
</comment>
<dbReference type="Proteomes" id="UP000604046">
    <property type="component" value="Unassembled WGS sequence"/>
</dbReference>
<evidence type="ECO:0000313" key="1">
    <source>
        <dbReference type="EMBL" id="CAE7556035.1"/>
    </source>
</evidence>
<proteinExistence type="predicted"/>
<name>A0A812TZ62_9DINO</name>
<protein>
    <submittedName>
        <fullName evidence="1">Sas6 protein</fullName>
    </submittedName>
</protein>
<accession>A0A812TZ62</accession>
<dbReference type="EMBL" id="CAJNDS010002647">
    <property type="protein sequence ID" value="CAE7556035.1"/>
    <property type="molecule type" value="Genomic_DNA"/>
</dbReference>
<evidence type="ECO:0000313" key="2">
    <source>
        <dbReference type="Proteomes" id="UP000604046"/>
    </source>
</evidence>
<reference evidence="1" key="1">
    <citation type="submission" date="2021-02" db="EMBL/GenBank/DDBJ databases">
        <authorList>
            <person name="Dougan E. K."/>
            <person name="Rhodes N."/>
            <person name="Thang M."/>
            <person name="Chan C."/>
        </authorList>
    </citation>
    <scope>NUCLEOTIDE SEQUENCE</scope>
</reference>